<organism evidence="2 3">
    <name type="scientific">Muricaecibacterium torontonense</name>
    <dbReference type="NCBI Taxonomy" id="3032871"/>
    <lineage>
        <taxon>Bacteria</taxon>
        <taxon>Bacillati</taxon>
        <taxon>Actinomycetota</taxon>
        <taxon>Coriobacteriia</taxon>
        <taxon>Coriobacteriales</taxon>
        <taxon>Atopobiaceae</taxon>
        <taxon>Muricaecibacterium</taxon>
    </lineage>
</organism>
<evidence type="ECO:0000256" key="1">
    <source>
        <dbReference type="SAM" id="MobiDB-lite"/>
    </source>
</evidence>
<reference evidence="2 3" key="1">
    <citation type="submission" date="2019-04" db="EMBL/GenBank/DDBJ databases">
        <title>Microbes associate with the intestines of laboratory mice.</title>
        <authorList>
            <person name="Navarre W."/>
            <person name="Wong E."/>
            <person name="Huang K."/>
            <person name="Tropini C."/>
            <person name="Ng K."/>
            <person name="Yu B."/>
        </authorList>
    </citation>
    <scope>NUCLEOTIDE SEQUENCE [LARGE SCALE GENOMIC DNA]</scope>
    <source>
        <strain evidence="2 3">NM07_P-09</strain>
    </source>
</reference>
<accession>A0A4S2F5Y3</accession>
<dbReference type="RefSeq" id="WP_136012422.1">
    <property type="nucleotide sequence ID" value="NZ_SRYE01000002.1"/>
</dbReference>
<comment type="caution">
    <text evidence="2">The sequence shown here is derived from an EMBL/GenBank/DDBJ whole genome shotgun (WGS) entry which is preliminary data.</text>
</comment>
<feature type="compositionally biased region" description="Low complexity" evidence="1">
    <location>
        <begin position="29"/>
        <end position="41"/>
    </location>
</feature>
<dbReference type="Proteomes" id="UP000310263">
    <property type="component" value="Unassembled WGS sequence"/>
</dbReference>
<proteinExistence type="predicted"/>
<dbReference type="Gene3D" id="1.20.1270.90">
    <property type="entry name" value="AF1782-like"/>
    <property type="match status" value="1"/>
</dbReference>
<dbReference type="OrthoDB" id="3240430at2"/>
<dbReference type="Pfam" id="PF07554">
    <property type="entry name" value="FIVAR"/>
    <property type="match status" value="1"/>
</dbReference>
<evidence type="ECO:0000313" key="3">
    <source>
        <dbReference type="Proteomes" id="UP000310263"/>
    </source>
</evidence>
<dbReference type="AlphaFoldDB" id="A0A4S2F5Y3"/>
<keyword evidence="3" id="KW-1185">Reference proteome</keyword>
<feature type="region of interest" description="Disordered" evidence="1">
    <location>
        <begin position="29"/>
        <end position="87"/>
    </location>
</feature>
<dbReference type="EMBL" id="SRYE01000002">
    <property type="protein sequence ID" value="TGY62694.1"/>
    <property type="molecule type" value="Genomic_DNA"/>
</dbReference>
<sequence>MKIAGKEINNKLIIVVVVVLLLAAIGSGGKNNSASSSSKSNETPQAAATTSKSEDTSSTKKEKKPEKPTVDKKTLEGVVTNASSLPNENYTDESWAAFQTALQTAQATVDDENATQDQVDSARTALTDAISALQEKPKTPEDYQVIAYEDLARDPDSYTGQDIKITGRVLQVLEGDTETTLRVATSGNYDDVVMVGFDPTILNGTRVLEEDNVTVCGTYIGIYKYQSAIGTTISVPGLYGELVTIN</sequence>
<evidence type="ECO:0008006" key="4">
    <source>
        <dbReference type="Google" id="ProtNLM"/>
    </source>
</evidence>
<gene>
    <name evidence="2" type="ORF">E5334_04635</name>
</gene>
<name>A0A4S2F5Y3_9ACTN</name>
<evidence type="ECO:0000313" key="2">
    <source>
        <dbReference type="EMBL" id="TGY62694.1"/>
    </source>
</evidence>
<feature type="compositionally biased region" description="Basic and acidic residues" evidence="1">
    <location>
        <begin position="52"/>
        <end position="75"/>
    </location>
</feature>
<protein>
    <recommendedName>
        <fullName evidence="4">tRNA_anti-like</fullName>
    </recommendedName>
</protein>